<evidence type="ECO:0000256" key="5">
    <source>
        <dbReference type="ARBA" id="ARBA00022737"/>
    </source>
</evidence>
<dbReference type="CDD" id="cd04590">
    <property type="entry name" value="CBS_pair_CorC_HlyC_assoc"/>
    <property type="match status" value="1"/>
</dbReference>
<evidence type="ECO:0000313" key="14">
    <source>
        <dbReference type="EMBL" id="NBR93915.1"/>
    </source>
</evidence>
<dbReference type="InterPro" id="IPR051676">
    <property type="entry name" value="UPF0053_domain"/>
</dbReference>
<reference evidence="14" key="1">
    <citation type="submission" date="2018-10" db="EMBL/GenBank/DDBJ databases">
        <title>Iterative Subtractive Binning of Freshwater Chronoseries Metagenomes Recovers Nearly Complete Genomes from over Four Hundred Novel Species.</title>
        <authorList>
            <person name="Rodriguez-R L.M."/>
            <person name="Tsementzi D."/>
            <person name="Luo C."/>
            <person name="Konstantinidis K.T."/>
        </authorList>
    </citation>
    <scope>NUCLEOTIDE SEQUENCE</scope>
    <source>
        <strain evidence="14">WB5_2A_028</strain>
    </source>
</reference>
<evidence type="ECO:0000256" key="7">
    <source>
        <dbReference type="ARBA" id="ARBA00023122"/>
    </source>
</evidence>
<evidence type="ECO:0000256" key="8">
    <source>
        <dbReference type="ARBA" id="ARBA00023136"/>
    </source>
</evidence>
<evidence type="ECO:0000256" key="3">
    <source>
        <dbReference type="ARBA" id="ARBA00022475"/>
    </source>
</evidence>
<dbReference type="SUPFAM" id="SSF56176">
    <property type="entry name" value="FAD-binding/transporter-associated domain-like"/>
    <property type="match status" value="1"/>
</dbReference>
<dbReference type="GO" id="GO:0050660">
    <property type="term" value="F:flavin adenine dinucleotide binding"/>
    <property type="evidence" value="ECO:0007669"/>
    <property type="project" value="InterPro"/>
</dbReference>
<dbReference type="Gene3D" id="3.10.580.10">
    <property type="entry name" value="CBS-domain"/>
    <property type="match status" value="1"/>
</dbReference>
<dbReference type="Proteomes" id="UP000740727">
    <property type="component" value="Unassembled WGS sequence"/>
</dbReference>
<evidence type="ECO:0000256" key="10">
    <source>
        <dbReference type="PROSITE-ProRule" id="PRU01193"/>
    </source>
</evidence>
<keyword evidence="8 10" id="KW-0472">Membrane</keyword>
<evidence type="ECO:0000256" key="1">
    <source>
        <dbReference type="ARBA" id="ARBA00004651"/>
    </source>
</evidence>
<dbReference type="PANTHER" id="PTHR43099:SF2">
    <property type="entry name" value="UPF0053 PROTEIN YRKA"/>
    <property type="match status" value="1"/>
</dbReference>
<dbReference type="InterPro" id="IPR005170">
    <property type="entry name" value="Transptr-assoc_dom"/>
</dbReference>
<sequence length="442" mass="48219">MSSSVGEVLGDIAIVLALISLSSLLVAAEIALISLRESQIKQMAGTGKRGARVAALTSNPNRFLAAIQVGITVFSFLSAAIGAERLGRYISPALEDLGLRKNVAELLSLIGLTLIIAYLSLIIGELTPKRIAIVRAVPISLASAGAVEVIARLFRPIIWLLSHSTDLLVRAFGVDPKASKEQISEEELLDLLSGHHAFTRAEKDIVEEVFEASNRQIHSIMVPRTEVDFLDSELSLPQAIKVIIETGHSRYPVVKGSFDDVIGFVNVRDLLDPQLHERQTRIDELIRPIPFIPGTKELLPVLSQMRAEGSHIAIVVDEYGGTDGIITLEDLVEQFVGEIRDEYDHHEVDEVRIAKVGEFHIEGLTNLAEVSDEIGYQFPEGPYESIGGLLTHRLGRIAEVGDRVELPGCALIVEAVEGKRPAALRVLLSNHGEQESDSESKR</sequence>
<evidence type="ECO:0000256" key="11">
    <source>
        <dbReference type="SAM" id="Phobius"/>
    </source>
</evidence>
<comment type="subcellular location">
    <subcellularLocation>
        <location evidence="1">Cell membrane</location>
        <topology evidence="1">Multi-pass membrane protein</topology>
    </subcellularLocation>
</comment>
<comment type="similarity">
    <text evidence="2">Belongs to the UPF0053 family. Hemolysin C subfamily.</text>
</comment>
<dbReference type="Gene3D" id="3.30.465.10">
    <property type="match status" value="1"/>
</dbReference>
<dbReference type="SMART" id="SM01091">
    <property type="entry name" value="CorC_HlyC"/>
    <property type="match status" value="1"/>
</dbReference>
<dbReference type="InterPro" id="IPR044751">
    <property type="entry name" value="Ion_transp-like_CBS"/>
</dbReference>
<keyword evidence="6 10" id="KW-1133">Transmembrane helix</keyword>
<dbReference type="SUPFAM" id="SSF54631">
    <property type="entry name" value="CBS-domain pair"/>
    <property type="match status" value="1"/>
</dbReference>
<comment type="caution">
    <text evidence="14">The sequence shown here is derived from an EMBL/GenBank/DDBJ whole genome shotgun (WGS) entry which is preliminary data.</text>
</comment>
<organism evidence="14 15">
    <name type="scientific">Candidatus Fonsibacter lacus</name>
    <dbReference type="NCBI Taxonomy" id="2576439"/>
    <lineage>
        <taxon>Bacteria</taxon>
        <taxon>Pseudomonadati</taxon>
        <taxon>Pseudomonadota</taxon>
        <taxon>Alphaproteobacteria</taxon>
        <taxon>Candidatus Pelagibacterales</taxon>
        <taxon>Candidatus Pelagibacterales incertae sedis</taxon>
        <taxon>Candidatus Fonsibacter</taxon>
    </lineage>
</organism>
<feature type="domain" description="CBS" evidence="12">
    <location>
        <begin position="285"/>
        <end position="342"/>
    </location>
</feature>
<proteinExistence type="inferred from homology"/>
<evidence type="ECO:0000256" key="4">
    <source>
        <dbReference type="ARBA" id="ARBA00022692"/>
    </source>
</evidence>
<gene>
    <name evidence="14" type="ORF">EBT44_03635</name>
</gene>
<feature type="transmembrane region" description="Helical" evidence="11">
    <location>
        <begin position="63"/>
        <end position="83"/>
    </location>
</feature>
<dbReference type="InterPro" id="IPR000644">
    <property type="entry name" value="CBS_dom"/>
</dbReference>
<feature type="domain" description="CNNM transmembrane" evidence="13">
    <location>
        <begin position="4"/>
        <end position="209"/>
    </location>
</feature>
<dbReference type="EMBL" id="RFXN01000035">
    <property type="protein sequence ID" value="NBR93915.1"/>
    <property type="molecule type" value="Genomic_DNA"/>
</dbReference>
<feature type="transmembrane region" description="Helical" evidence="11">
    <location>
        <begin position="103"/>
        <end position="124"/>
    </location>
</feature>
<accession>A0A965GCE0</accession>
<dbReference type="InterPro" id="IPR046342">
    <property type="entry name" value="CBS_dom_sf"/>
</dbReference>
<dbReference type="SMART" id="SM00116">
    <property type="entry name" value="CBS"/>
    <property type="match status" value="2"/>
</dbReference>
<evidence type="ECO:0000256" key="2">
    <source>
        <dbReference type="ARBA" id="ARBA00006446"/>
    </source>
</evidence>
<dbReference type="InterPro" id="IPR036318">
    <property type="entry name" value="FAD-bd_PCMH-like_sf"/>
</dbReference>
<evidence type="ECO:0000256" key="9">
    <source>
        <dbReference type="PROSITE-ProRule" id="PRU00703"/>
    </source>
</evidence>
<name>A0A965GCE0_9PROT</name>
<dbReference type="Pfam" id="PF03471">
    <property type="entry name" value="CorC_HlyC"/>
    <property type="match status" value="1"/>
</dbReference>
<dbReference type="Pfam" id="PF00571">
    <property type="entry name" value="CBS"/>
    <property type="match status" value="2"/>
</dbReference>
<dbReference type="PANTHER" id="PTHR43099">
    <property type="entry name" value="UPF0053 PROTEIN YRKA"/>
    <property type="match status" value="1"/>
</dbReference>
<evidence type="ECO:0000259" key="13">
    <source>
        <dbReference type="PROSITE" id="PS51846"/>
    </source>
</evidence>
<protein>
    <submittedName>
        <fullName evidence="14">HlyC/CorC family transporter</fullName>
    </submittedName>
</protein>
<dbReference type="FunFam" id="3.10.580.10:FF:000002">
    <property type="entry name" value="Magnesium/cobalt efflux protein CorC"/>
    <property type="match status" value="1"/>
</dbReference>
<keyword evidence="4 10" id="KW-0812">Transmembrane</keyword>
<dbReference type="InterPro" id="IPR002550">
    <property type="entry name" value="CNNM"/>
</dbReference>
<feature type="domain" description="CBS" evidence="12">
    <location>
        <begin position="221"/>
        <end position="280"/>
    </location>
</feature>
<evidence type="ECO:0000256" key="6">
    <source>
        <dbReference type="ARBA" id="ARBA00022989"/>
    </source>
</evidence>
<dbReference type="GO" id="GO:0005886">
    <property type="term" value="C:plasma membrane"/>
    <property type="evidence" value="ECO:0007669"/>
    <property type="project" value="UniProtKB-SubCell"/>
</dbReference>
<evidence type="ECO:0000259" key="12">
    <source>
        <dbReference type="PROSITE" id="PS51371"/>
    </source>
</evidence>
<dbReference type="AlphaFoldDB" id="A0A965GCE0"/>
<dbReference type="InterPro" id="IPR016169">
    <property type="entry name" value="FAD-bd_PCMH_sub2"/>
</dbReference>
<evidence type="ECO:0000313" key="15">
    <source>
        <dbReference type="Proteomes" id="UP000740727"/>
    </source>
</evidence>
<dbReference type="PROSITE" id="PS51371">
    <property type="entry name" value="CBS"/>
    <property type="match status" value="2"/>
</dbReference>
<dbReference type="Pfam" id="PF01595">
    <property type="entry name" value="CNNM"/>
    <property type="match status" value="1"/>
</dbReference>
<keyword evidence="7 9" id="KW-0129">CBS domain</keyword>
<keyword evidence="3" id="KW-1003">Cell membrane</keyword>
<keyword evidence="5" id="KW-0677">Repeat</keyword>
<dbReference type="PROSITE" id="PS51846">
    <property type="entry name" value="CNNM"/>
    <property type="match status" value="1"/>
</dbReference>
<feature type="transmembrane region" description="Helical" evidence="11">
    <location>
        <begin position="136"/>
        <end position="154"/>
    </location>
</feature>
<feature type="transmembrane region" description="Helical" evidence="11">
    <location>
        <begin position="12"/>
        <end position="33"/>
    </location>
</feature>